<dbReference type="Gene3D" id="2.30.30.100">
    <property type="match status" value="1"/>
</dbReference>
<dbReference type="EMBL" id="JAMZFW010000001">
    <property type="protein sequence ID" value="MCP1101051.1"/>
    <property type="molecule type" value="Genomic_DNA"/>
</dbReference>
<dbReference type="SUPFAM" id="SSF46785">
    <property type="entry name" value="Winged helix' DNA-binding domain"/>
    <property type="match status" value="1"/>
</dbReference>
<comment type="function">
    <text evidence="2">Acts both as a biotin--[acetyl-CoA-carboxylase] ligase and a repressor.</text>
</comment>
<comment type="similarity">
    <text evidence="2">Belongs to the biotin--protein ligase family.</text>
</comment>
<dbReference type="HAMAP" id="MF_00978">
    <property type="entry name" value="Bifunct_BirA"/>
    <property type="match status" value="1"/>
</dbReference>
<dbReference type="SUPFAM" id="SSF55681">
    <property type="entry name" value="Class II aaRS and biotin synthetases"/>
    <property type="match status" value="1"/>
</dbReference>
<feature type="DNA-binding region" description="H-T-H motif" evidence="2">
    <location>
        <begin position="18"/>
        <end position="37"/>
    </location>
</feature>
<feature type="binding site" evidence="2">
    <location>
        <begin position="89"/>
        <end position="91"/>
    </location>
    <ligand>
        <name>biotin</name>
        <dbReference type="ChEBI" id="CHEBI:57586"/>
    </ligand>
</feature>
<keyword evidence="2" id="KW-0092">Biotin</keyword>
<dbReference type="InterPro" id="IPR036388">
    <property type="entry name" value="WH-like_DNA-bd_sf"/>
</dbReference>
<evidence type="ECO:0000313" key="5">
    <source>
        <dbReference type="Proteomes" id="UP001523566"/>
    </source>
</evidence>
<keyword evidence="2" id="KW-0067">ATP-binding</keyword>
<evidence type="ECO:0000259" key="3">
    <source>
        <dbReference type="PROSITE" id="PS51733"/>
    </source>
</evidence>
<keyword evidence="2" id="KW-0805">Transcription regulation</keyword>
<dbReference type="CDD" id="cd16442">
    <property type="entry name" value="BPL"/>
    <property type="match status" value="1"/>
</dbReference>
<dbReference type="SUPFAM" id="SSF50037">
    <property type="entry name" value="C-terminal domain of transcriptional repressors"/>
    <property type="match status" value="1"/>
</dbReference>
<keyword evidence="2" id="KW-0678">Repressor</keyword>
<keyword evidence="2" id="KW-0804">Transcription</keyword>
<dbReference type="InterPro" id="IPR045864">
    <property type="entry name" value="aa-tRNA-synth_II/BPL/LPL"/>
</dbReference>
<dbReference type="PANTHER" id="PTHR12835">
    <property type="entry name" value="BIOTIN PROTEIN LIGASE"/>
    <property type="match status" value="1"/>
</dbReference>
<dbReference type="InterPro" id="IPR036390">
    <property type="entry name" value="WH_DNA-bd_sf"/>
</dbReference>
<dbReference type="GO" id="GO:0004077">
    <property type="term" value="F:biotin--[biotin carboxyl-carrier protein] ligase activity"/>
    <property type="evidence" value="ECO:0007669"/>
    <property type="project" value="UniProtKB-EC"/>
</dbReference>
<keyword evidence="5" id="KW-1185">Reference proteome</keyword>
<feature type="domain" description="BPL/LPL catalytic" evidence="3">
    <location>
        <begin position="76"/>
        <end position="256"/>
    </location>
</feature>
<dbReference type="EC" id="6.3.4.15" evidence="2"/>
<comment type="caution">
    <text evidence="2">Lacks conserved residue(s) required for the propagation of feature annotation.</text>
</comment>
<protein>
    <recommendedName>
        <fullName evidence="2">Bifunctional ligase/repressor BirA</fullName>
    </recommendedName>
    <alternativeName>
        <fullName evidence="2">Biotin--[acetyl-CoA-carboxylase] ligase</fullName>
        <ecNumber evidence="2">6.3.4.15</ecNumber>
    </alternativeName>
    <alternativeName>
        <fullName evidence="2">Biotin--protein ligase</fullName>
    </alternativeName>
    <alternativeName>
        <fullName evidence="2">Biotin-[acetyl-CoA carboxylase] synthetase</fullName>
    </alternativeName>
</protein>
<sequence length="327" mass="36493">MKSEILRMLKECSGHLSGQELSEHFNVSRTAVWKAIEQLKKEGHEIEGVKNKGYHLIQKGDILSKAELESQLAMGEKAISVHFFNEVDSTNTIGKKLAEEDKEKEMTLIVADSQIQGKGRRGRSWDSPKKSNIYMSLLLYPSFSPDLAPMLTHVMAISVAEGIEAVTSLSTKIKWPNDIIVEKKKVCGILTEMSAQVDYINYVVVGVGINVNQKDFPEEIKEKATSLALSGGEEVKRSLLIARILEGFEKNYRIFLETKDLSKLRNVYEKHLINIGEKVRIVEGDHGYVATGLGISDQGELKIRKEDGTFANIYAGEVSVRGVYGYV</sequence>
<dbReference type="InterPro" id="IPR004143">
    <property type="entry name" value="BPL_LPL_catalytic"/>
</dbReference>
<dbReference type="PANTHER" id="PTHR12835:SF5">
    <property type="entry name" value="BIOTIN--PROTEIN LIGASE"/>
    <property type="match status" value="1"/>
</dbReference>
<dbReference type="Pfam" id="PF08279">
    <property type="entry name" value="HTH_11"/>
    <property type="match status" value="1"/>
</dbReference>
<dbReference type="InterPro" id="IPR030855">
    <property type="entry name" value="Bifunct_BirA"/>
</dbReference>
<keyword evidence="2" id="KW-0238">DNA-binding</keyword>
<dbReference type="InterPro" id="IPR013196">
    <property type="entry name" value="HTH_11"/>
</dbReference>
<dbReference type="Proteomes" id="UP001523566">
    <property type="component" value="Unassembled WGS sequence"/>
</dbReference>
<dbReference type="InterPro" id="IPR004408">
    <property type="entry name" value="Biotin_CoA_COase_ligase"/>
</dbReference>
<dbReference type="Pfam" id="PF03099">
    <property type="entry name" value="BPL_LplA_LipB"/>
    <property type="match status" value="1"/>
</dbReference>
<proteinExistence type="inferred from homology"/>
<reference evidence="4 5" key="1">
    <citation type="journal article" date="2022" name="Genome Biol. Evol.">
        <title>Host diet, physiology and behaviors set the stage for Lachnospiraceae cladogenesis.</title>
        <authorList>
            <person name="Vera-Ponce De Leon A."/>
            <person name="Schneider M."/>
            <person name="Jahnes B.C."/>
            <person name="Sadowski V."/>
            <person name="Camuy-Velez L.A."/>
            <person name="Duan J."/>
            <person name="Sabree Z.L."/>
        </authorList>
    </citation>
    <scope>NUCLEOTIDE SEQUENCE [LARGE SCALE GENOMIC DNA]</scope>
    <source>
        <strain evidence="4 5">PAL113</strain>
    </source>
</reference>
<keyword evidence="1 2" id="KW-0436">Ligase</keyword>
<accession>A0ABT1E5R6</accession>
<evidence type="ECO:0000313" key="4">
    <source>
        <dbReference type="EMBL" id="MCP1101051.1"/>
    </source>
</evidence>
<comment type="catalytic activity">
    <reaction evidence="2">
        <text>biotin + L-lysyl-[protein] + ATP = N(6)-biotinyl-L-lysyl-[protein] + AMP + diphosphate + H(+)</text>
        <dbReference type="Rhea" id="RHEA:11756"/>
        <dbReference type="Rhea" id="RHEA-COMP:9752"/>
        <dbReference type="Rhea" id="RHEA-COMP:10505"/>
        <dbReference type="ChEBI" id="CHEBI:15378"/>
        <dbReference type="ChEBI" id="CHEBI:29969"/>
        <dbReference type="ChEBI" id="CHEBI:30616"/>
        <dbReference type="ChEBI" id="CHEBI:33019"/>
        <dbReference type="ChEBI" id="CHEBI:57586"/>
        <dbReference type="ChEBI" id="CHEBI:83144"/>
        <dbReference type="ChEBI" id="CHEBI:456215"/>
        <dbReference type="EC" id="6.3.4.15"/>
    </reaction>
</comment>
<dbReference type="Gene3D" id="1.10.10.10">
    <property type="entry name" value="Winged helix-like DNA-binding domain superfamily/Winged helix DNA-binding domain"/>
    <property type="match status" value="1"/>
</dbReference>
<dbReference type="NCBIfam" id="TIGR00121">
    <property type="entry name" value="birA_ligase"/>
    <property type="match status" value="1"/>
</dbReference>
<feature type="binding site" evidence="2">
    <location>
        <position position="114"/>
    </location>
    <ligand>
        <name>biotin</name>
        <dbReference type="ChEBI" id="CHEBI:57586"/>
    </ligand>
</feature>
<feature type="binding site" evidence="2">
    <location>
        <position position="185"/>
    </location>
    <ligand>
        <name>biotin</name>
        <dbReference type="ChEBI" id="CHEBI:57586"/>
    </ligand>
</feature>
<gene>
    <name evidence="2" type="primary">birA</name>
    <name evidence="4" type="ORF">NK125_01315</name>
</gene>
<evidence type="ECO:0000256" key="2">
    <source>
        <dbReference type="HAMAP-Rule" id="MF_00978"/>
    </source>
</evidence>
<keyword evidence="2" id="KW-0547">Nucleotide-binding</keyword>
<name>A0ABT1E5R6_9FIRM</name>
<organism evidence="4 5">
    <name type="scientific">Aequitasia blattaphilus</name>
    <dbReference type="NCBI Taxonomy" id="2949332"/>
    <lineage>
        <taxon>Bacteria</taxon>
        <taxon>Bacillati</taxon>
        <taxon>Bacillota</taxon>
        <taxon>Clostridia</taxon>
        <taxon>Lachnospirales</taxon>
        <taxon>Lachnospiraceae</taxon>
        <taxon>Aequitasia</taxon>
    </lineage>
</organism>
<dbReference type="RefSeq" id="WP_262064833.1">
    <property type="nucleotide sequence ID" value="NZ_JAMXOD010000001.1"/>
</dbReference>
<dbReference type="InterPro" id="IPR008988">
    <property type="entry name" value="Transcriptional_repressor_C"/>
</dbReference>
<dbReference type="Gene3D" id="3.30.930.10">
    <property type="entry name" value="Bira Bifunctional Protein, Domain 2"/>
    <property type="match status" value="1"/>
</dbReference>
<dbReference type="PROSITE" id="PS51733">
    <property type="entry name" value="BPL_LPL_CATALYTIC"/>
    <property type="match status" value="1"/>
</dbReference>
<comment type="caution">
    <text evidence="4">The sequence shown here is derived from an EMBL/GenBank/DDBJ whole genome shotgun (WGS) entry which is preliminary data.</text>
</comment>
<evidence type="ECO:0000256" key="1">
    <source>
        <dbReference type="ARBA" id="ARBA00022598"/>
    </source>
</evidence>